<accession>A0AAD8BPM2</accession>
<reference evidence="1" key="2">
    <citation type="submission" date="2023-04" db="EMBL/GenBank/DDBJ databases">
        <authorList>
            <person name="Bu L."/>
            <person name="Lu L."/>
            <person name="Laidemitt M.R."/>
            <person name="Zhang S.M."/>
            <person name="Mutuku M."/>
            <person name="Mkoji G."/>
            <person name="Steinauer M."/>
            <person name="Loker E.S."/>
        </authorList>
    </citation>
    <scope>NUCLEOTIDE SEQUENCE</scope>
    <source>
        <strain evidence="1">KasaAsao</strain>
        <tissue evidence="1">Whole Snail</tissue>
    </source>
</reference>
<dbReference type="AlphaFoldDB" id="A0AAD8BPM2"/>
<dbReference type="Proteomes" id="UP001233172">
    <property type="component" value="Unassembled WGS sequence"/>
</dbReference>
<dbReference type="EMBL" id="JASAOG010000048">
    <property type="protein sequence ID" value="KAK0058378.1"/>
    <property type="molecule type" value="Genomic_DNA"/>
</dbReference>
<reference evidence="1" key="1">
    <citation type="journal article" date="2023" name="PLoS Negl. Trop. Dis.">
        <title>A genome sequence for Biomphalaria pfeifferi, the major vector snail for the human-infecting parasite Schistosoma mansoni.</title>
        <authorList>
            <person name="Bu L."/>
            <person name="Lu L."/>
            <person name="Laidemitt M.R."/>
            <person name="Zhang S.M."/>
            <person name="Mutuku M."/>
            <person name="Mkoji G."/>
            <person name="Steinauer M."/>
            <person name="Loker E.S."/>
        </authorList>
    </citation>
    <scope>NUCLEOTIDE SEQUENCE</scope>
    <source>
        <strain evidence="1">KasaAsao</strain>
    </source>
</reference>
<protein>
    <submittedName>
        <fullName evidence="1">MAP3K12-binding inhibitory protein 1</fullName>
    </submittedName>
</protein>
<keyword evidence="2" id="KW-1185">Reference proteome</keyword>
<gene>
    <name evidence="1" type="ORF">Bpfe_012020</name>
</gene>
<comment type="caution">
    <text evidence="1">The sequence shown here is derived from an EMBL/GenBank/DDBJ whole genome shotgun (WGS) entry which is preliminary data.</text>
</comment>
<evidence type="ECO:0000313" key="1">
    <source>
        <dbReference type="EMBL" id="KAK0058378.1"/>
    </source>
</evidence>
<sequence>MPIGVILQLLKLGETVTLHLMINLDSGHLKDLCSLMAANSEADLAISASTNIGESTNDSDYCMKRFNPELIQIKAVNEEEVLRRIDAFIRNKRMEVNERNIREFISPVLAESDTSCARTEAIYVHREGEKSHISLKKVDNSYGPQTTRPAEDEDYDHRSYRHLPIDVQRADAVEERLRNMEIHLSLDSESTNIFLRIKALEQRISFLEGVSPEYFTRGVPVSKEKSPEQSLDERNSVVTNVKQSENLNDINRRISQLKQVLKSKAHFIKCYAD</sequence>
<proteinExistence type="predicted"/>
<evidence type="ECO:0000313" key="2">
    <source>
        <dbReference type="Proteomes" id="UP001233172"/>
    </source>
</evidence>
<name>A0AAD8BPM2_BIOPF</name>
<organism evidence="1 2">
    <name type="scientific">Biomphalaria pfeifferi</name>
    <name type="common">Bloodfluke planorb</name>
    <name type="synonym">Freshwater snail</name>
    <dbReference type="NCBI Taxonomy" id="112525"/>
    <lineage>
        <taxon>Eukaryota</taxon>
        <taxon>Metazoa</taxon>
        <taxon>Spiralia</taxon>
        <taxon>Lophotrochozoa</taxon>
        <taxon>Mollusca</taxon>
        <taxon>Gastropoda</taxon>
        <taxon>Heterobranchia</taxon>
        <taxon>Euthyneura</taxon>
        <taxon>Panpulmonata</taxon>
        <taxon>Hygrophila</taxon>
        <taxon>Lymnaeoidea</taxon>
        <taxon>Planorbidae</taxon>
        <taxon>Biomphalaria</taxon>
    </lineage>
</organism>